<evidence type="ECO:0000313" key="2">
    <source>
        <dbReference type="Proteomes" id="UP000504603"/>
    </source>
</evidence>
<dbReference type="RefSeq" id="XP_022143447.1">
    <property type="nucleotide sequence ID" value="XM_022287755.1"/>
</dbReference>
<gene>
    <name evidence="3" type="primary">LOC111013321</name>
</gene>
<dbReference type="PANTHER" id="PTHR33270">
    <property type="entry name" value="BNAC05G50380D PROTEIN"/>
    <property type="match status" value="1"/>
</dbReference>
<dbReference type="InterPro" id="IPR055482">
    <property type="entry name" value="DUF7054"/>
</dbReference>
<feature type="domain" description="DUF7054" evidence="1">
    <location>
        <begin position="25"/>
        <end position="110"/>
    </location>
</feature>
<proteinExistence type="predicted"/>
<reference evidence="3" key="1">
    <citation type="submission" date="2025-08" db="UniProtKB">
        <authorList>
            <consortium name="RefSeq"/>
        </authorList>
    </citation>
    <scope>IDENTIFICATION</scope>
    <source>
        <strain evidence="3">OHB3-1</strain>
    </source>
</reference>
<dbReference type="Proteomes" id="UP000504603">
    <property type="component" value="Unplaced"/>
</dbReference>
<name>A0A6J1CQV0_MOMCH</name>
<organism evidence="2 3">
    <name type="scientific">Momordica charantia</name>
    <name type="common">Bitter gourd</name>
    <name type="synonym">Balsam pear</name>
    <dbReference type="NCBI Taxonomy" id="3673"/>
    <lineage>
        <taxon>Eukaryota</taxon>
        <taxon>Viridiplantae</taxon>
        <taxon>Streptophyta</taxon>
        <taxon>Embryophyta</taxon>
        <taxon>Tracheophyta</taxon>
        <taxon>Spermatophyta</taxon>
        <taxon>Magnoliopsida</taxon>
        <taxon>eudicotyledons</taxon>
        <taxon>Gunneridae</taxon>
        <taxon>Pentapetalae</taxon>
        <taxon>rosids</taxon>
        <taxon>fabids</taxon>
        <taxon>Cucurbitales</taxon>
        <taxon>Cucurbitaceae</taxon>
        <taxon>Momordiceae</taxon>
        <taxon>Momordica</taxon>
    </lineage>
</organism>
<dbReference type="KEGG" id="mcha:111013321"/>
<evidence type="ECO:0000259" key="1">
    <source>
        <dbReference type="Pfam" id="PF23156"/>
    </source>
</evidence>
<keyword evidence="2" id="KW-1185">Reference proteome</keyword>
<accession>A0A6J1CQV0</accession>
<dbReference type="PANTHER" id="PTHR33270:SF5">
    <property type="entry name" value="GB|AAC00605.1"/>
    <property type="match status" value="1"/>
</dbReference>
<protein>
    <submittedName>
        <fullName evidence="3">Uncharacterized protein LOC111013321</fullName>
    </submittedName>
</protein>
<evidence type="ECO:0000313" key="3">
    <source>
        <dbReference type="RefSeq" id="XP_022143447.1"/>
    </source>
</evidence>
<dbReference type="GeneID" id="111013321"/>
<sequence length="151" mass="17061">MKGSLYNRLKNNNREDGLQISRNEKAKRLLITISVVGSTGPLRFIANEDDLVCEVIHAALKSYARQARLPLLGFDATNFLLYCNNVEKADGCLNPMEQIGPKQARNFVLCKKQGTPLPLHDQKMKKLMAIKESHGWKAWINKSLSFKIPSH</sequence>
<dbReference type="OrthoDB" id="1919859at2759"/>
<dbReference type="Pfam" id="PF23156">
    <property type="entry name" value="DUF7054"/>
    <property type="match status" value="1"/>
</dbReference>
<dbReference type="AlphaFoldDB" id="A0A6J1CQV0"/>
<dbReference type="InterPro" id="IPR040358">
    <property type="entry name" value="At4g22758-like"/>
</dbReference>